<evidence type="ECO:0000259" key="1">
    <source>
        <dbReference type="Pfam" id="PF20231"/>
    </source>
</evidence>
<name>A0A4Y9XL97_9APHY</name>
<accession>A0A4Y9XL97</accession>
<dbReference type="STRING" id="34475.A0A4Y9XL97"/>
<evidence type="ECO:0000313" key="3">
    <source>
        <dbReference type="Proteomes" id="UP000298390"/>
    </source>
</evidence>
<dbReference type="EMBL" id="SEKV01001294">
    <property type="protein sequence ID" value="TFY51054.1"/>
    <property type="molecule type" value="Genomic_DNA"/>
</dbReference>
<proteinExistence type="predicted"/>
<gene>
    <name evidence="2" type="ORF">EVJ58_g10762</name>
</gene>
<sequence length="577" mass="65805">MMSIYFRGCGIATVAFNTLNAFGFCMNQKWVYDAVSHIGETAHNSLRKDISAYPWFGSHDNLNRKHTAHEQRLDNQRTFESGTAGTIYVIKDPAVIRPDPLAVRTQMRMASRERLSALDILMKDDEASPRITEHLLHHVISVLTEAATFDFASYSFADDPLFQAPKPRIQLPTGPEHATVSYLLNTVKIEEASYEGNVKVMREWERQLGFDKPGEKQRLAQNTTLVWIGDQLTVSRLRGIQRFRCEDDNAYERLEHIVTQFGWFHGVVALLHSYHSEYYGTTSGRGLAFAIELLGRRNLKNTSVQGLFTHDMDELLSHVGVASLRDVWCTVAKVSCLSELRTRTPVELKALALHVVKDFASTQAMFNRDVLEYFIIRDAIKSGDVGTLEDMLPRLFFRFAGGRSPNYRDEVIGLMHSMCCEWTPALKDYVMKYCWLANTTGRPDSFLPFDQLQEHNVRDLKYTFESLGPHATWELLGRMSAAIPCLRQLKDHIEAQFNHYFRGKSHTTPAAEDDITKLSQAFHDSKVHLHVPGRIAKNKLANFVGDGCDTIKMDKDIDSFYDRRECERATGEVYDSE</sequence>
<evidence type="ECO:0000313" key="2">
    <source>
        <dbReference type="EMBL" id="TFY51054.1"/>
    </source>
</evidence>
<dbReference type="Proteomes" id="UP000298390">
    <property type="component" value="Unassembled WGS sequence"/>
</dbReference>
<feature type="domain" description="DUF6589" evidence="1">
    <location>
        <begin position="111"/>
        <end position="506"/>
    </location>
</feature>
<organism evidence="2 3">
    <name type="scientific">Rhodofomes roseus</name>
    <dbReference type="NCBI Taxonomy" id="34475"/>
    <lineage>
        <taxon>Eukaryota</taxon>
        <taxon>Fungi</taxon>
        <taxon>Dikarya</taxon>
        <taxon>Basidiomycota</taxon>
        <taxon>Agaricomycotina</taxon>
        <taxon>Agaricomycetes</taxon>
        <taxon>Polyporales</taxon>
        <taxon>Rhodofomes</taxon>
    </lineage>
</organism>
<reference evidence="2 3" key="1">
    <citation type="submission" date="2019-01" db="EMBL/GenBank/DDBJ databases">
        <title>Genome sequencing of the rare red list fungi Fomitopsis rosea.</title>
        <authorList>
            <person name="Buettner E."/>
            <person name="Kellner H."/>
        </authorList>
    </citation>
    <scope>NUCLEOTIDE SEQUENCE [LARGE SCALE GENOMIC DNA]</scope>
    <source>
        <strain evidence="2 3">DSM 105464</strain>
    </source>
</reference>
<dbReference type="Pfam" id="PF20231">
    <property type="entry name" value="DUF6589"/>
    <property type="match status" value="1"/>
</dbReference>
<dbReference type="AlphaFoldDB" id="A0A4Y9XL97"/>
<protein>
    <recommendedName>
        <fullName evidence="1">DUF6589 domain-containing protein</fullName>
    </recommendedName>
</protein>
<dbReference type="InterPro" id="IPR046496">
    <property type="entry name" value="DUF6589"/>
</dbReference>
<comment type="caution">
    <text evidence="2">The sequence shown here is derived from an EMBL/GenBank/DDBJ whole genome shotgun (WGS) entry which is preliminary data.</text>
</comment>